<gene>
    <name evidence="3" type="ORF">CRLFYP8_00658</name>
</gene>
<evidence type="ECO:0000313" key="3">
    <source>
        <dbReference type="EMBL" id="VYT58124.1"/>
    </source>
</evidence>
<dbReference type="Gene3D" id="3.30.70.940">
    <property type="entry name" value="NusG, N-terminal domain"/>
    <property type="match status" value="1"/>
</dbReference>
<dbReference type="Pfam" id="PF02357">
    <property type="entry name" value="NusG"/>
    <property type="match status" value="1"/>
</dbReference>
<dbReference type="InterPro" id="IPR036735">
    <property type="entry name" value="NGN_dom_sf"/>
</dbReference>
<dbReference type="InterPro" id="IPR006645">
    <property type="entry name" value="NGN-like_dom"/>
</dbReference>
<evidence type="ECO:0000256" key="1">
    <source>
        <dbReference type="ARBA" id="ARBA00023163"/>
    </source>
</evidence>
<organism evidence="3">
    <name type="scientific">Thomasclavelia ramosa</name>
    <dbReference type="NCBI Taxonomy" id="1547"/>
    <lineage>
        <taxon>Bacteria</taxon>
        <taxon>Bacillati</taxon>
        <taxon>Bacillota</taxon>
        <taxon>Erysipelotrichia</taxon>
        <taxon>Erysipelotrichales</taxon>
        <taxon>Coprobacillaceae</taxon>
        <taxon>Thomasclavelia</taxon>
    </lineage>
</organism>
<dbReference type="AlphaFoldDB" id="A0A6N2XUL7"/>
<dbReference type="GO" id="GO:0006354">
    <property type="term" value="P:DNA-templated transcription elongation"/>
    <property type="evidence" value="ECO:0007669"/>
    <property type="project" value="InterPro"/>
</dbReference>
<accession>A0A6N2XUL7</accession>
<keyword evidence="1" id="KW-0804">Transcription</keyword>
<dbReference type="CDD" id="cd08000">
    <property type="entry name" value="NGN"/>
    <property type="match status" value="1"/>
</dbReference>
<dbReference type="EMBL" id="CACRTL010000003">
    <property type="protein sequence ID" value="VYT58124.1"/>
    <property type="molecule type" value="Genomic_DNA"/>
</dbReference>
<reference evidence="3" key="1">
    <citation type="submission" date="2019-11" db="EMBL/GenBank/DDBJ databases">
        <authorList>
            <person name="Feng L."/>
        </authorList>
    </citation>
    <scope>NUCLEOTIDE SEQUENCE</scope>
    <source>
        <strain evidence="3">CramosumLFYP8</strain>
    </source>
</reference>
<protein>
    <submittedName>
        <fullName evidence="3">Transcription antitermination protein NusG</fullName>
    </submittedName>
</protein>
<evidence type="ECO:0000259" key="2">
    <source>
        <dbReference type="Pfam" id="PF02357"/>
    </source>
</evidence>
<proteinExistence type="predicted"/>
<feature type="domain" description="NusG-like N-terminal" evidence="2">
    <location>
        <begin position="8"/>
        <end position="103"/>
    </location>
</feature>
<dbReference type="SUPFAM" id="SSF82679">
    <property type="entry name" value="N-utilization substance G protein NusG, N-terminal domain"/>
    <property type="match status" value="1"/>
</dbReference>
<sequence>MLRLIIKMNWYVLYVFSNKTNKILSNLNQRKELTAFIPKTEVFHRQAKKKTTKDMFDNYIFVKSDLKQNDFNDLLLSMKDKNDGLIKQLENAEVSALREKEIEFFNNILDKDNVARVSVGYQEEGKTIITEGPLLHYQDHIVRVMKHHCTAQLDLPFFDRKIILGVELISKN</sequence>
<name>A0A6N2XUL7_9FIRM</name>